<dbReference type="GO" id="GO:0004674">
    <property type="term" value="F:protein serine/threonine kinase activity"/>
    <property type="evidence" value="ECO:0007669"/>
    <property type="project" value="UniProtKB-KW"/>
</dbReference>
<evidence type="ECO:0000256" key="6">
    <source>
        <dbReference type="PROSITE-ProRule" id="PRU10141"/>
    </source>
</evidence>
<dbReference type="InterPro" id="IPR001245">
    <property type="entry name" value="Ser-Thr/Tyr_kinase_cat_dom"/>
</dbReference>
<dbReference type="FunFam" id="3.30.200.20:FF:000342">
    <property type="entry name" value="Protein kinase superfamily protein"/>
    <property type="match status" value="1"/>
</dbReference>
<keyword evidence="8" id="KW-0472">Membrane</keyword>
<feature type="domain" description="Protein kinase" evidence="10">
    <location>
        <begin position="162"/>
        <end position="433"/>
    </location>
</feature>
<evidence type="ECO:0000256" key="3">
    <source>
        <dbReference type="ARBA" id="ARBA00022741"/>
    </source>
</evidence>
<evidence type="ECO:0000256" key="9">
    <source>
        <dbReference type="SAM" id="SignalP"/>
    </source>
</evidence>
<dbReference type="EMBL" id="JAMRDG010000001">
    <property type="protein sequence ID" value="KAJ3708062.1"/>
    <property type="molecule type" value="Genomic_DNA"/>
</dbReference>
<comment type="caution">
    <text evidence="11">The sequence shown here is derived from an EMBL/GenBank/DDBJ whole genome shotgun (WGS) entry which is preliminary data.</text>
</comment>
<feature type="binding site" evidence="6">
    <location>
        <position position="191"/>
    </location>
    <ligand>
        <name>ATP</name>
        <dbReference type="ChEBI" id="CHEBI:30616"/>
    </ligand>
</feature>
<protein>
    <recommendedName>
        <fullName evidence="10">Protein kinase domain-containing protein</fullName>
    </recommendedName>
</protein>
<keyword evidence="1 7" id="KW-0723">Serine/threonine-protein kinase</keyword>
<name>A0AAD6A1N8_9POAL</name>
<dbReference type="PROSITE" id="PS50011">
    <property type="entry name" value="PROTEIN_KINASE_DOM"/>
    <property type="match status" value="1"/>
</dbReference>
<dbReference type="PROSITE" id="PS00108">
    <property type="entry name" value="PROTEIN_KINASE_ST"/>
    <property type="match status" value="1"/>
</dbReference>
<evidence type="ECO:0000256" key="2">
    <source>
        <dbReference type="ARBA" id="ARBA00022679"/>
    </source>
</evidence>
<evidence type="ECO:0000313" key="11">
    <source>
        <dbReference type="EMBL" id="KAJ3708062.1"/>
    </source>
</evidence>
<dbReference type="InterPro" id="IPR008271">
    <property type="entry name" value="Ser/Thr_kinase_AS"/>
</dbReference>
<evidence type="ECO:0000256" key="8">
    <source>
        <dbReference type="SAM" id="Phobius"/>
    </source>
</evidence>
<dbReference type="InterPro" id="IPR017441">
    <property type="entry name" value="Protein_kinase_ATP_BS"/>
</dbReference>
<keyword evidence="8" id="KW-1133">Transmembrane helix</keyword>
<dbReference type="InterPro" id="IPR000719">
    <property type="entry name" value="Prot_kinase_dom"/>
</dbReference>
<dbReference type="Gene3D" id="3.30.200.20">
    <property type="entry name" value="Phosphorylase Kinase, domain 1"/>
    <property type="match status" value="1"/>
</dbReference>
<proteinExistence type="inferred from homology"/>
<dbReference type="Proteomes" id="UP001210211">
    <property type="component" value="Unassembled WGS sequence"/>
</dbReference>
<gene>
    <name evidence="11" type="ORF">LUZ61_011767</name>
</gene>
<keyword evidence="12" id="KW-1185">Reference proteome</keyword>
<evidence type="ECO:0000256" key="1">
    <source>
        <dbReference type="ARBA" id="ARBA00022527"/>
    </source>
</evidence>
<dbReference type="SUPFAM" id="SSF56112">
    <property type="entry name" value="Protein kinase-like (PK-like)"/>
    <property type="match status" value="1"/>
</dbReference>
<dbReference type="InterPro" id="IPR011009">
    <property type="entry name" value="Kinase-like_dom_sf"/>
</dbReference>
<dbReference type="SMART" id="SM00220">
    <property type="entry name" value="S_TKc"/>
    <property type="match status" value="1"/>
</dbReference>
<keyword evidence="4" id="KW-0418">Kinase</keyword>
<feature type="signal peptide" evidence="9">
    <location>
        <begin position="1"/>
        <end position="29"/>
    </location>
</feature>
<keyword evidence="5 6" id="KW-0067">ATP-binding</keyword>
<sequence length="460" mass="50486">MNQSPPRIALIGAVLFLVSLFFLVSFANGRGVPAFGPDAAPISSSPSENGFFPASPAYVASPPIVKEIIIERHHHFHKELLVAIILTSIAIAMIIISTTCAWILWRKSHENPYSKDKQSSEIAPRGITLAPILSKFNSFKMVRKGLVAMFEYTSLESATNKFCESNLLGVGGFGCVYKAEFEGGLLGAVKKLGGGSVDCEREFENELDLLGKIRHPNIISLLGYCLHEETRLIVYELMEKGSLETQLHGPSHGSALSWHIRMKIALDTARGLEYLHEHCNPPIIHRDLKSSNILLDSDFHAKISDFGLAVVGGNQNKANVKLSGTLGYVAPEYLLDGKLTEKSDVYAFGVVLLELLMGRKPVEKMAPSQCQSIVTWAMPQLTDRAKLPSIIDPVIRNTMDPKHLYQVAAVAVLCVQPEPSYRPLITDVLHSLVPLVPIELGGTLRLADQSPRKIEKNATH</sequence>
<dbReference type="PANTHER" id="PTHR47989">
    <property type="entry name" value="OS01G0750732 PROTEIN"/>
    <property type="match status" value="1"/>
</dbReference>
<evidence type="ECO:0000313" key="12">
    <source>
        <dbReference type="Proteomes" id="UP001210211"/>
    </source>
</evidence>
<keyword evidence="9" id="KW-0732">Signal</keyword>
<reference evidence="11 12" key="1">
    <citation type="journal article" date="2022" name="Cell">
        <title>Repeat-based holocentromeres influence genome architecture and karyotype evolution.</title>
        <authorList>
            <person name="Hofstatter P.G."/>
            <person name="Thangavel G."/>
            <person name="Lux T."/>
            <person name="Neumann P."/>
            <person name="Vondrak T."/>
            <person name="Novak P."/>
            <person name="Zhang M."/>
            <person name="Costa L."/>
            <person name="Castellani M."/>
            <person name="Scott A."/>
            <person name="Toegelov H."/>
            <person name="Fuchs J."/>
            <person name="Mata-Sucre Y."/>
            <person name="Dias Y."/>
            <person name="Vanzela A.L.L."/>
            <person name="Huettel B."/>
            <person name="Almeida C.C.S."/>
            <person name="Simkova H."/>
            <person name="Souza G."/>
            <person name="Pedrosa-Harand A."/>
            <person name="Macas J."/>
            <person name="Mayer K.F.X."/>
            <person name="Houben A."/>
            <person name="Marques A."/>
        </authorList>
    </citation>
    <scope>NUCLEOTIDE SEQUENCE [LARGE SCALE GENOMIC DNA]</scope>
    <source>
        <strain evidence="11">RhyTen1mFocal</strain>
    </source>
</reference>
<accession>A0AAD6A1N8</accession>
<dbReference type="Gene3D" id="1.10.510.10">
    <property type="entry name" value="Transferase(Phosphotransferase) domain 1"/>
    <property type="match status" value="1"/>
</dbReference>
<dbReference type="CDD" id="cd14066">
    <property type="entry name" value="STKc_IRAK"/>
    <property type="match status" value="1"/>
</dbReference>
<dbReference type="GO" id="GO:0005524">
    <property type="term" value="F:ATP binding"/>
    <property type="evidence" value="ECO:0007669"/>
    <property type="project" value="UniProtKB-UniRule"/>
</dbReference>
<keyword evidence="8" id="KW-0812">Transmembrane</keyword>
<feature type="transmembrane region" description="Helical" evidence="8">
    <location>
        <begin position="80"/>
        <end position="105"/>
    </location>
</feature>
<dbReference type="FunFam" id="1.10.510.10:FF:000223">
    <property type="entry name" value="probable receptor-like protein kinase At1g80640"/>
    <property type="match status" value="1"/>
</dbReference>
<comment type="similarity">
    <text evidence="7">Belongs to the protein kinase superfamily.</text>
</comment>
<feature type="chain" id="PRO_5041973028" description="Protein kinase domain-containing protein" evidence="9">
    <location>
        <begin position="30"/>
        <end position="460"/>
    </location>
</feature>
<evidence type="ECO:0000256" key="7">
    <source>
        <dbReference type="RuleBase" id="RU000304"/>
    </source>
</evidence>
<dbReference type="AlphaFoldDB" id="A0AAD6A1N8"/>
<dbReference type="PANTHER" id="PTHR47989:SF27">
    <property type="entry name" value="PROTEIN KINASE DOMAIN-CONTAINING PROTEIN"/>
    <property type="match status" value="1"/>
</dbReference>
<keyword evidence="3 6" id="KW-0547">Nucleotide-binding</keyword>
<dbReference type="PROSITE" id="PS00107">
    <property type="entry name" value="PROTEIN_KINASE_ATP"/>
    <property type="match status" value="1"/>
</dbReference>
<evidence type="ECO:0000256" key="4">
    <source>
        <dbReference type="ARBA" id="ARBA00022777"/>
    </source>
</evidence>
<evidence type="ECO:0000259" key="10">
    <source>
        <dbReference type="PROSITE" id="PS50011"/>
    </source>
</evidence>
<keyword evidence="2" id="KW-0808">Transferase</keyword>
<organism evidence="11 12">
    <name type="scientific">Rhynchospora tenuis</name>
    <dbReference type="NCBI Taxonomy" id="198213"/>
    <lineage>
        <taxon>Eukaryota</taxon>
        <taxon>Viridiplantae</taxon>
        <taxon>Streptophyta</taxon>
        <taxon>Embryophyta</taxon>
        <taxon>Tracheophyta</taxon>
        <taxon>Spermatophyta</taxon>
        <taxon>Magnoliopsida</taxon>
        <taxon>Liliopsida</taxon>
        <taxon>Poales</taxon>
        <taxon>Cyperaceae</taxon>
        <taxon>Cyperoideae</taxon>
        <taxon>Rhynchosporeae</taxon>
        <taxon>Rhynchospora</taxon>
    </lineage>
</organism>
<dbReference type="Pfam" id="PF07714">
    <property type="entry name" value="PK_Tyr_Ser-Thr"/>
    <property type="match status" value="1"/>
</dbReference>
<evidence type="ECO:0000256" key="5">
    <source>
        <dbReference type="ARBA" id="ARBA00022840"/>
    </source>
</evidence>